<dbReference type="SUPFAM" id="SSF52821">
    <property type="entry name" value="Rhodanese/Cell cycle control phosphatase"/>
    <property type="match status" value="1"/>
</dbReference>
<evidence type="ECO:0000313" key="2">
    <source>
        <dbReference type="EMBL" id="MFC7292793.1"/>
    </source>
</evidence>
<dbReference type="EMBL" id="JBHTBR010000005">
    <property type="protein sequence ID" value="MFC7292793.1"/>
    <property type="molecule type" value="Genomic_DNA"/>
</dbReference>
<dbReference type="Proteomes" id="UP001596492">
    <property type="component" value="Unassembled WGS sequence"/>
</dbReference>
<dbReference type="CDD" id="cd00158">
    <property type="entry name" value="RHOD"/>
    <property type="match status" value="1"/>
</dbReference>
<name>A0ABW2INN2_9PROT</name>
<dbReference type="Gene3D" id="3.40.250.10">
    <property type="entry name" value="Rhodanese-like domain"/>
    <property type="match status" value="1"/>
</dbReference>
<dbReference type="InterPro" id="IPR036873">
    <property type="entry name" value="Rhodanese-like_dom_sf"/>
</dbReference>
<reference evidence="3" key="1">
    <citation type="journal article" date="2019" name="Int. J. Syst. Evol. Microbiol.">
        <title>The Global Catalogue of Microorganisms (GCM) 10K type strain sequencing project: providing services to taxonomists for standard genome sequencing and annotation.</title>
        <authorList>
            <consortium name="The Broad Institute Genomics Platform"/>
            <consortium name="The Broad Institute Genome Sequencing Center for Infectious Disease"/>
            <person name="Wu L."/>
            <person name="Ma J."/>
        </authorList>
    </citation>
    <scope>NUCLEOTIDE SEQUENCE [LARGE SCALE GENOMIC DNA]</scope>
    <source>
        <strain evidence="3">CCUG 51308</strain>
    </source>
</reference>
<evidence type="ECO:0000313" key="3">
    <source>
        <dbReference type="Proteomes" id="UP001596492"/>
    </source>
</evidence>
<accession>A0ABW2INN2</accession>
<organism evidence="2 3">
    <name type="scientific">Hirschia litorea</name>
    <dbReference type="NCBI Taxonomy" id="1199156"/>
    <lineage>
        <taxon>Bacteria</taxon>
        <taxon>Pseudomonadati</taxon>
        <taxon>Pseudomonadota</taxon>
        <taxon>Alphaproteobacteria</taxon>
        <taxon>Hyphomonadales</taxon>
        <taxon>Hyphomonadaceae</taxon>
        <taxon>Hirschia</taxon>
    </lineage>
</organism>
<protein>
    <submittedName>
        <fullName evidence="2">Rhodanese-like domain-containing protein</fullName>
    </submittedName>
</protein>
<evidence type="ECO:0000259" key="1">
    <source>
        <dbReference type="PROSITE" id="PS50206"/>
    </source>
</evidence>
<proteinExistence type="predicted"/>
<dbReference type="RefSeq" id="WP_382168518.1">
    <property type="nucleotide sequence ID" value="NZ_JBHTBR010000005.1"/>
</dbReference>
<dbReference type="PANTHER" id="PTHR44086">
    <property type="entry name" value="THIOSULFATE SULFURTRANSFERASE RDL2, MITOCHONDRIAL-RELATED"/>
    <property type="match status" value="1"/>
</dbReference>
<comment type="caution">
    <text evidence="2">The sequence shown here is derived from an EMBL/GenBank/DDBJ whole genome shotgun (WGS) entry which is preliminary data.</text>
</comment>
<dbReference type="Pfam" id="PF00581">
    <property type="entry name" value="Rhodanese"/>
    <property type="match status" value="1"/>
</dbReference>
<dbReference type="PANTHER" id="PTHR44086:SF10">
    <property type="entry name" value="THIOSULFATE SULFURTRANSFERASE_RHODANESE-LIKE DOMAIN-CONTAINING PROTEIN 3"/>
    <property type="match status" value="1"/>
</dbReference>
<dbReference type="InterPro" id="IPR001763">
    <property type="entry name" value="Rhodanese-like_dom"/>
</dbReference>
<keyword evidence="3" id="KW-1185">Reference proteome</keyword>
<feature type="domain" description="Rhodanese" evidence="1">
    <location>
        <begin position="22"/>
        <end position="100"/>
    </location>
</feature>
<dbReference type="PROSITE" id="PS50206">
    <property type="entry name" value="RHODANESE_3"/>
    <property type="match status" value="1"/>
</dbReference>
<gene>
    <name evidence="2" type="ORF">ACFQS8_14265</name>
</gene>
<dbReference type="SMART" id="SM00450">
    <property type="entry name" value="RHOD"/>
    <property type="match status" value="1"/>
</dbReference>
<sequence length="101" mass="10947">MNASLSQSEFRAYEPSNNFDALVDVRSPEEYAEQHIPNSINIPLADLSDALPQFTQGASILFICKSGLRSMKAVSFAKAVGFSNTKSLEGGIAAWSNYVSQ</sequence>